<keyword evidence="2" id="KW-1185">Reference proteome</keyword>
<reference evidence="1 2" key="1">
    <citation type="submission" date="2024-09" db="EMBL/GenBank/DDBJ databases">
        <title>Rethinking Asexuality: The Enigmatic Case of Functional Sexual Genes in Lepraria (Stereocaulaceae).</title>
        <authorList>
            <person name="Doellman M."/>
            <person name="Sun Y."/>
            <person name="Barcenas-Pena A."/>
            <person name="Lumbsch H.T."/>
            <person name="Grewe F."/>
        </authorList>
    </citation>
    <scope>NUCLEOTIDE SEQUENCE [LARGE SCALE GENOMIC DNA]</scope>
    <source>
        <strain evidence="1 2">Mercado 3170</strain>
    </source>
</reference>
<protein>
    <submittedName>
        <fullName evidence="1">Uncharacterized protein</fullName>
    </submittedName>
</protein>
<comment type="caution">
    <text evidence="1">The sequence shown here is derived from an EMBL/GenBank/DDBJ whole genome shotgun (WGS) entry which is preliminary data.</text>
</comment>
<proteinExistence type="predicted"/>
<evidence type="ECO:0000313" key="1">
    <source>
        <dbReference type="EMBL" id="KAL2043458.1"/>
    </source>
</evidence>
<accession>A0ABR4AEG5</accession>
<gene>
    <name evidence="1" type="ORF">N7G274_003765</name>
</gene>
<name>A0ABR4AEG5_9LECA</name>
<sequence length="72" mass="7903">MTANTTPSPAADPAAPDAEMIQTAMEEEDEGAMSEFGIILGDSKKSSANALIKYVTQPMTYYENHNEERYDL</sequence>
<evidence type="ECO:0000313" key="2">
    <source>
        <dbReference type="Proteomes" id="UP001590950"/>
    </source>
</evidence>
<dbReference type="EMBL" id="JBEFKJ010000011">
    <property type="protein sequence ID" value="KAL2043458.1"/>
    <property type="molecule type" value="Genomic_DNA"/>
</dbReference>
<dbReference type="Proteomes" id="UP001590950">
    <property type="component" value="Unassembled WGS sequence"/>
</dbReference>
<organism evidence="1 2">
    <name type="scientific">Stereocaulon virgatum</name>
    <dbReference type="NCBI Taxonomy" id="373712"/>
    <lineage>
        <taxon>Eukaryota</taxon>
        <taxon>Fungi</taxon>
        <taxon>Dikarya</taxon>
        <taxon>Ascomycota</taxon>
        <taxon>Pezizomycotina</taxon>
        <taxon>Lecanoromycetes</taxon>
        <taxon>OSLEUM clade</taxon>
        <taxon>Lecanoromycetidae</taxon>
        <taxon>Lecanorales</taxon>
        <taxon>Lecanorineae</taxon>
        <taxon>Stereocaulaceae</taxon>
        <taxon>Stereocaulon</taxon>
    </lineage>
</organism>